<dbReference type="KEGG" id="ess:ATZ33_09870"/>
<keyword evidence="2" id="KW-0378">Hydrolase</keyword>
<dbReference type="GO" id="GO:0016052">
    <property type="term" value="P:carbohydrate catabolic process"/>
    <property type="evidence" value="ECO:0007669"/>
    <property type="project" value="TreeGrafter"/>
</dbReference>
<evidence type="ECO:0000313" key="7">
    <source>
        <dbReference type="Proteomes" id="UP000065511"/>
    </source>
</evidence>
<name>A0A0S3KBR7_9ENTE</name>
<evidence type="ECO:0000256" key="1">
    <source>
        <dbReference type="ARBA" id="ARBA00010838"/>
    </source>
</evidence>
<dbReference type="Pfam" id="PF00232">
    <property type="entry name" value="Glyco_hydro_1"/>
    <property type="match status" value="1"/>
</dbReference>
<evidence type="ECO:0000256" key="3">
    <source>
        <dbReference type="ARBA" id="ARBA00023295"/>
    </source>
</evidence>
<dbReference type="RefSeq" id="WP_071878031.1">
    <property type="nucleotide sequence ID" value="NZ_JXLC01000014.1"/>
</dbReference>
<organism evidence="6 8">
    <name type="scientific">Enterococcus silesiacus</name>
    <dbReference type="NCBI Taxonomy" id="332949"/>
    <lineage>
        <taxon>Bacteria</taxon>
        <taxon>Bacillati</taxon>
        <taxon>Bacillota</taxon>
        <taxon>Bacilli</taxon>
        <taxon>Lactobacillales</taxon>
        <taxon>Enterococcaceae</taxon>
        <taxon>Enterococcus</taxon>
    </lineage>
</organism>
<dbReference type="GO" id="GO:0005829">
    <property type="term" value="C:cytosol"/>
    <property type="evidence" value="ECO:0007669"/>
    <property type="project" value="TreeGrafter"/>
</dbReference>
<dbReference type="AlphaFoldDB" id="A0A0S3KBR7"/>
<dbReference type="InterPro" id="IPR033132">
    <property type="entry name" value="GH_1_N_CS"/>
</dbReference>
<dbReference type="GO" id="GO:0008422">
    <property type="term" value="F:beta-glucosidase activity"/>
    <property type="evidence" value="ECO:0007669"/>
    <property type="project" value="TreeGrafter"/>
</dbReference>
<evidence type="ECO:0000313" key="8">
    <source>
        <dbReference type="Proteomes" id="UP000183039"/>
    </source>
</evidence>
<accession>A0A0S3KBR7</accession>
<dbReference type="PROSITE" id="PS00653">
    <property type="entry name" value="GLYCOSYL_HYDROL_F1_2"/>
    <property type="match status" value="1"/>
</dbReference>
<dbReference type="PANTHER" id="PTHR10353">
    <property type="entry name" value="GLYCOSYL HYDROLASE"/>
    <property type="match status" value="1"/>
</dbReference>
<sequence length="476" mass="54735">MVGFPKDFLWGGAIAANQAEGGFGLGGKGLSLADVHLYDPTQDIQAASLDSDMTLAQVEQRIKDQNGYYPKRVGIDFYHTYPTDLALLKEMGFKTFRTSIDWSRIFPQGDELEPNEEGLAFYDRLIDSIIANGMEPIITMLHYETPLYLTTKYGGWQNRKLVDFFVKYGKILLERYQGKVNYWIVINQINLVQFESFNSTGICSDQTDHLEQAKFQAIHHQFVASAKVVELAKQIAPTIKVGTMVADCTAYPYSCDPNDVLLALKRNRMQYFYTDVQLRGRYPQYALNYFSDHKITIKKEAGDDELLRRATMQFLALSYYYSQTVSSKQDTMNPMTMTKNPHLKANPWGWAVDPQGFYNSLSQYYDRYQVPLMVAENGFGMYDQVEHGRIHDDYRIDYLREHILQMQQALQDGAEIFAYCAWGPIDIVSCSSAEMEKRYGFIYVVQDNAGNGSKQRIKKDSFWWYQKVIESNGNVL</sequence>
<dbReference type="PANTHER" id="PTHR10353:SF122">
    <property type="entry name" value="6-PHOSPHO-BETA-GLUCOSIDASE ASCB-RELATED"/>
    <property type="match status" value="1"/>
</dbReference>
<gene>
    <name evidence="5" type="ORF">ATZ33_09870</name>
    <name evidence="6" type="ORF">RV15_GL000710</name>
</gene>
<dbReference type="EMBL" id="CP013614">
    <property type="protein sequence ID" value="ALS01666.1"/>
    <property type="molecule type" value="Genomic_DNA"/>
</dbReference>
<dbReference type="SUPFAM" id="SSF51445">
    <property type="entry name" value="(Trans)glycosidases"/>
    <property type="match status" value="1"/>
</dbReference>
<reference evidence="6 8" key="1">
    <citation type="submission" date="2014-12" db="EMBL/GenBank/DDBJ databases">
        <title>Draft genome sequences of 29 type strains of Enterococci.</title>
        <authorList>
            <person name="Zhong Z."/>
            <person name="Sun Z."/>
            <person name="Liu W."/>
            <person name="Zhang W."/>
            <person name="Zhang H."/>
        </authorList>
    </citation>
    <scope>NUCLEOTIDE SEQUENCE [LARGE SCALE GENOMIC DNA]</scope>
    <source>
        <strain evidence="6 8">DSM 22801</strain>
    </source>
</reference>
<evidence type="ECO:0000256" key="2">
    <source>
        <dbReference type="ARBA" id="ARBA00022801"/>
    </source>
</evidence>
<keyword evidence="3" id="KW-0326">Glycosidase</keyword>
<evidence type="ECO:0000313" key="5">
    <source>
        <dbReference type="EMBL" id="ALS01666.1"/>
    </source>
</evidence>
<dbReference type="InterPro" id="IPR001360">
    <property type="entry name" value="Glyco_hydro_1"/>
</dbReference>
<dbReference type="OrthoDB" id="1688691at2"/>
<dbReference type="InterPro" id="IPR017853">
    <property type="entry name" value="GH"/>
</dbReference>
<dbReference type="Proteomes" id="UP000065511">
    <property type="component" value="Chromosome"/>
</dbReference>
<dbReference type="Proteomes" id="UP000183039">
    <property type="component" value="Unassembled WGS sequence"/>
</dbReference>
<dbReference type="EMBL" id="JXLC01000014">
    <property type="protein sequence ID" value="OJG91433.1"/>
    <property type="molecule type" value="Genomic_DNA"/>
</dbReference>
<protein>
    <submittedName>
        <fullName evidence="5 6">Beta-glucosidase</fullName>
    </submittedName>
</protein>
<evidence type="ECO:0000313" key="6">
    <source>
        <dbReference type="EMBL" id="OJG91433.1"/>
    </source>
</evidence>
<proteinExistence type="inferred from homology"/>
<keyword evidence="7" id="KW-1185">Reference proteome</keyword>
<dbReference type="FunFam" id="3.20.20.80:FF:000004">
    <property type="entry name" value="Beta-glucosidase 6-phospho-beta-glucosidase"/>
    <property type="match status" value="1"/>
</dbReference>
<reference evidence="5 7" key="2">
    <citation type="submission" date="2015-12" db="EMBL/GenBank/DDBJ databases">
        <authorList>
            <person name="Lauer A."/>
            <person name="Humrighouse B."/>
            <person name="Loparev V."/>
            <person name="Shewmaker P.L."/>
            <person name="Whitney A.M."/>
            <person name="McLaughlin R.W."/>
        </authorList>
    </citation>
    <scope>NUCLEOTIDE SEQUENCE [LARGE SCALE GENOMIC DNA]</scope>
    <source>
        <strain evidence="5 7">LMG 23085</strain>
    </source>
</reference>
<dbReference type="Gene3D" id="3.20.20.80">
    <property type="entry name" value="Glycosidases"/>
    <property type="match status" value="1"/>
</dbReference>
<dbReference type="PRINTS" id="PR00131">
    <property type="entry name" value="GLHYDRLASE1"/>
</dbReference>
<comment type="similarity">
    <text evidence="1 4">Belongs to the glycosyl hydrolase 1 family.</text>
</comment>
<evidence type="ECO:0000256" key="4">
    <source>
        <dbReference type="RuleBase" id="RU003690"/>
    </source>
</evidence>